<feature type="transmembrane region" description="Helical" evidence="1">
    <location>
        <begin position="6"/>
        <end position="26"/>
    </location>
</feature>
<keyword evidence="3" id="KW-1185">Reference proteome</keyword>
<keyword evidence="1" id="KW-1133">Transmembrane helix</keyword>
<accession>A0A975RY80</accession>
<evidence type="ECO:0000256" key="1">
    <source>
        <dbReference type="SAM" id="Phobius"/>
    </source>
</evidence>
<dbReference type="Proteomes" id="UP000676951">
    <property type="component" value="Chromosome"/>
</dbReference>
<evidence type="ECO:0000313" key="3">
    <source>
        <dbReference type="Proteomes" id="UP000676951"/>
    </source>
</evidence>
<proteinExistence type="predicted"/>
<evidence type="ECO:0000313" key="2">
    <source>
        <dbReference type="EMBL" id="QWG25002.1"/>
    </source>
</evidence>
<keyword evidence="1" id="KW-0812">Transmembrane</keyword>
<protein>
    <submittedName>
        <fullName evidence="2">Uncharacterized protein</fullName>
    </submittedName>
</protein>
<gene>
    <name evidence="2" type="ORF">KMZ93_09050</name>
</gene>
<dbReference type="EMBL" id="CP076136">
    <property type="protein sequence ID" value="QWG25002.1"/>
    <property type="molecule type" value="Genomic_DNA"/>
</dbReference>
<dbReference type="AlphaFoldDB" id="A0A975RY80"/>
<keyword evidence="1" id="KW-0472">Membrane</keyword>
<organism evidence="2 3">
    <name type="scientific">Bradyrhizobium sediminis</name>
    <dbReference type="NCBI Taxonomy" id="2840469"/>
    <lineage>
        <taxon>Bacteria</taxon>
        <taxon>Pseudomonadati</taxon>
        <taxon>Pseudomonadota</taxon>
        <taxon>Alphaproteobacteria</taxon>
        <taxon>Hyphomicrobiales</taxon>
        <taxon>Nitrobacteraceae</taxon>
        <taxon>Bradyrhizobium</taxon>
    </lineage>
</organism>
<dbReference type="RefSeq" id="WP_215605744.1">
    <property type="nucleotide sequence ID" value="NZ_CP076136.1"/>
</dbReference>
<name>A0A975RY80_9BRAD</name>
<reference evidence="2 3" key="1">
    <citation type="submission" date="2021-06" db="EMBL/GenBank/DDBJ databases">
        <title>Bradyrhizobium sp. S2-11-4 Genome sequencing.</title>
        <authorList>
            <person name="Jin L."/>
        </authorList>
    </citation>
    <scope>NUCLEOTIDE SEQUENCE [LARGE SCALE GENOMIC DNA]</scope>
    <source>
        <strain evidence="2 3">S2-11-4</strain>
    </source>
</reference>
<sequence>MSFDTMLVTAAVLSVFVAFAVVLISGDFQRRPVRQKAGAIPQRRRSF</sequence>